<evidence type="ECO:0000259" key="4">
    <source>
        <dbReference type="Pfam" id="PF02576"/>
    </source>
</evidence>
<evidence type="ECO:0000256" key="3">
    <source>
        <dbReference type="HAMAP-Rule" id="MF_01077"/>
    </source>
</evidence>
<reference evidence="6 7" key="1">
    <citation type="submission" date="2014-03" db="EMBL/GenBank/DDBJ databases">
        <title>Genome sequence of Clostridium litorale W6, DSM 5388.</title>
        <authorList>
            <person name="Poehlein A."/>
            <person name="Jagirdar A."/>
            <person name="Khonsari B."/>
            <person name="Chibani C.M."/>
            <person name="Gutierrez Gutierrez D.A."/>
            <person name="Davydova E."/>
            <person name="Alghaithi H.S."/>
            <person name="Nair K.P."/>
            <person name="Dhamotharan K."/>
            <person name="Chandran L."/>
            <person name="G W."/>
            <person name="Daniel R."/>
        </authorList>
    </citation>
    <scope>NUCLEOTIDE SEQUENCE [LARGE SCALE GENOMIC DNA]</scope>
    <source>
        <strain evidence="6 7">W6</strain>
    </source>
</reference>
<dbReference type="InterPro" id="IPR003728">
    <property type="entry name" value="Ribosome_maturation_RimP"/>
</dbReference>
<dbReference type="InterPro" id="IPR035956">
    <property type="entry name" value="RimP_N_sf"/>
</dbReference>
<name>A0A069REJ7_PEPLI</name>
<dbReference type="EMBL" id="JJMM01000011">
    <property type="protein sequence ID" value="KDR95203.1"/>
    <property type="molecule type" value="Genomic_DNA"/>
</dbReference>
<dbReference type="NCBIfam" id="NF000928">
    <property type="entry name" value="PRK00092.1-2"/>
    <property type="match status" value="1"/>
</dbReference>
<dbReference type="Proteomes" id="UP000027946">
    <property type="component" value="Unassembled WGS sequence"/>
</dbReference>
<dbReference type="HAMAP" id="MF_01077">
    <property type="entry name" value="RimP"/>
    <property type="match status" value="1"/>
</dbReference>
<dbReference type="Gene3D" id="3.30.300.70">
    <property type="entry name" value="RimP-like superfamily, N-terminal"/>
    <property type="match status" value="1"/>
</dbReference>
<dbReference type="GO" id="GO:0006412">
    <property type="term" value="P:translation"/>
    <property type="evidence" value="ECO:0007669"/>
    <property type="project" value="TreeGrafter"/>
</dbReference>
<dbReference type="GO" id="GO:0000028">
    <property type="term" value="P:ribosomal small subunit assembly"/>
    <property type="evidence" value="ECO:0007669"/>
    <property type="project" value="TreeGrafter"/>
</dbReference>
<evidence type="ECO:0000259" key="5">
    <source>
        <dbReference type="Pfam" id="PF17384"/>
    </source>
</evidence>
<protein>
    <recommendedName>
        <fullName evidence="3">Ribosome maturation factor RimP</fullName>
    </recommendedName>
</protein>
<dbReference type="RefSeq" id="WP_038265297.1">
    <property type="nucleotide sequence ID" value="NZ_FSRH01000002.1"/>
</dbReference>
<dbReference type="InterPro" id="IPR028998">
    <property type="entry name" value="RimP_C"/>
</dbReference>
<dbReference type="InterPro" id="IPR036847">
    <property type="entry name" value="RimP_C_sf"/>
</dbReference>
<evidence type="ECO:0000313" key="7">
    <source>
        <dbReference type="Proteomes" id="UP000027946"/>
    </source>
</evidence>
<feature type="domain" description="Ribosome maturation factor RimP C-terminal" evidence="5">
    <location>
        <begin position="87"/>
        <end position="153"/>
    </location>
</feature>
<dbReference type="SUPFAM" id="SSF75420">
    <property type="entry name" value="YhbC-like, N-terminal domain"/>
    <property type="match status" value="1"/>
</dbReference>
<dbReference type="InterPro" id="IPR028989">
    <property type="entry name" value="RimP_N"/>
</dbReference>
<dbReference type="eggNOG" id="COG0779">
    <property type="taxonomic scope" value="Bacteria"/>
</dbReference>
<dbReference type="SUPFAM" id="SSF74942">
    <property type="entry name" value="YhbC-like, C-terminal domain"/>
    <property type="match status" value="1"/>
</dbReference>
<accession>A0A069REJ7</accession>
<dbReference type="GO" id="GO:0005829">
    <property type="term" value="C:cytosol"/>
    <property type="evidence" value="ECO:0007669"/>
    <property type="project" value="TreeGrafter"/>
</dbReference>
<keyword evidence="2 3" id="KW-0690">Ribosome biogenesis</keyword>
<comment type="subcellular location">
    <subcellularLocation>
        <location evidence="3">Cytoplasm</location>
    </subcellularLocation>
</comment>
<feature type="domain" description="Ribosome maturation factor RimP N-terminal" evidence="4">
    <location>
        <begin position="12"/>
        <end position="84"/>
    </location>
</feature>
<dbReference type="FunFam" id="3.30.300.70:FF:000001">
    <property type="entry name" value="Ribosome maturation factor RimP"/>
    <property type="match status" value="1"/>
</dbReference>
<dbReference type="PANTHER" id="PTHR33867:SF1">
    <property type="entry name" value="RIBOSOME MATURATION FACTOR RIMP"/>
    <property type="match status" value="1"/>
</dbReference>
<evidence type="ECO:0000256" key="1">
    <source>
        <dbReference type="ARBA" id="ARBA00022490"/>
    </source>
</evidence>
<organism evidence="6 7">
    <name type="scientific">Peptoclostridium litorale DSM 5388</name>
    <dbReference type="NCBI Taxonomy" id="1121324"/>
    <lineage>
        <taxon>Bacteria</taxon>
        <taxon>Bacillati</taxon>
        <taxon>Bacillota</taxon>
        <taxon>Clostridia</taxon>
        <taxon>Peptostreptococcales</taxon>
        <taxon>Peptoclostridiaceae</taxon>
        <taxon>Peptoclostridium</taxon>
    </lineage>
</organism>
<evidence type="ECO:0000256" key="2">
    <source>
        <dbReference type="ARBA" id="ARBA00022517"/>
    </source>
</evidence>
<dbReference type="Gene3D" id="2.30.30.180">
    <property type="entry name" value="Ribosome maturation factor RimP, C-terminal domain"/>
    <property type="match status" value="1"/>
</dbReference>
<comment type="caution">
    <text evidence="6">The sequence shown here is derived from an EMBL/GenBank/DDBJ whole genome shotgun (WGS) entry which is preliminary data.</text>
</comment>
<proteinExistence type="inferred from homology"/>
<dbReference type="Pfam" id="PF17384">
    <property type="entry name" value="DUF150_C"/>
    <property type="match status" value="1"/>
</dbReference>
<keyword evidence="7" id="KW-1185">Reference proteome</keyword>
<dbReference type="Pfam" id="PF02576">
    <property type="entry name" value="RimP_N"/>
    <property type="match status" value="1"/>
</dbReference>
<comment type="function">
    <text evidence="3">Required for maturation of 30S ribosomal subunits.</text>
</comment>
<evidence type="ECO:0000313" key="6">
    <source>
        <dbReference type="EMBL" id="KDR95203.1"/>
    </source>
</evidence>
<gene>
    <name evidence="3 6" type="primary">rimP</name>
    <name evidence="6" type="ORF">CLIT_11c02320</name>
</gene>
<comment type="similarity">
    <text evidence="3">Belongs to the RimP family.</text>
</comment>
<dbReference type="STRING" id="1121324.CLIT_11c02320"/>
<dbReference type="PANTHER" id="PTHR33867">
    <property type="entry name" value="RIBOSOME MATURATION FACTOR RIMP"/>
    <property type="match status" value="1"/>
</dbReference>
<dbReference type="OrthoDB" id="9805006at2"/>
<keyword evidence="1 3" id="KW-0963">Cytoplasm</keyword>
<dbReference type="AlphaFoldDB" id="A0A069REJ7"/>
<dbReference type="CDD" id="cd01734">
    <property type="entry name" value="YlxS_C"/>
    <property type="match status" value="1"/>
</dbReference>
<sequence length="153" mass="17662">MAKDVKSTVEELIEPFLEKEGYELVDVEYVKEGKNRFLRIYIDKPEGVSLDDCKFVSGYIGEKLDELDPIQENYFLEVSSPGIDRKLKKDKDFKRFKGSDVEVRLYKAVDGEKNFEGELLGLFDGDIVKVKKGEMELELERKNIALIKLAVKF</sequence>